<dbReference type="EMBL" id="JBHTLR010000019">
    <property type="protein sequence ID" value="MFD1217806.1"/>
    <property type="molecule type" value="Genomic_DNA"/>
</dbReference>
<evidence type="ECO:0000313" key="1">
    <source>
        <dbReference type="EMBL" id="MFD1217806.1"/>
    </source>
</evidence>
<organism evidence="1 2">
    <name type="scientific">Microbulbifer celer</name>
    <dbReference type="NCBI Taxonomy" id="435905"/>
    <lineage>
        <taxon>Bacteria</taxon>
        <taxon>Pseudomonadati</taxon>
        <taxon>Pseudomonadota</taxon>
        <taxon>Gammaproteobacteria</taxon>
        <taxon>Cellvibrionales</taxon>
        <taxon>Microbulbiferaceae</taxon>
        <taxon>Microbulbifer</taxon>
    </lineage>
</organism>
<keyword evidence="2" id="KW-1185">Reference proteome</keyword>
<protein>
    <recommendedName>
        <fullName evidence="3">Capsule polysaccharide biosynthesis protein</fullName>
    </recommendedName>
</protein>
<proteinExistence type="predicted"/>
<dbReference type="InterPro" id="IPR007833">
    <property type="entry name" value="Capsule_polysaccharide_synth"/>
</dbReference>
<reference evidence="2" key="1">
    <citation type="journal article" date="2019" name="Int. J. Syst. Evol. Microbiol.">
        <title>The Global Catalogue of Microorganisms (GCM) 10K type strain sequencing project: providing services to taxonomists for standard genome sequencing and annotation.</title>
        <authorList>
            <consortium name="The Broad Institute Genomics Platform"/>
            <consortium name="The Broad Institute Genome Sequencing Center for Infectious Disease"/>
            <person name="Wu L."/>
            <person name="Ma J."/>
        </authorList>
    </citation>
    <scope>NUCLEOTIDE SEQUENCE [LARGE SCALE GENOMIC DNA]</scope>
    <source>
        <strain evidence="2">CCUG 54356</strain>
    </source>
</reference>
<dbReference type="Pfam" id="PF05159">
    <property type="entry name" value="Capsule_synth"/>
    <property type="match status" value="1"/>
</dbReference>
<comment type="caution">
    <text evidence="1">The sequence shown here is derived from an EMBL/GenBank/DDBJ whole genome shotgun (WGS) entry which is preliminary data.</text>
</comment>
<dbReference type="Gene3D" id="3.40.50.12580">
    <property type="match status" value="1"/>
</dbReference>
<dbReference type="InterPro" id="IPR043148">
    <property type="entry name" value="TagF_C"/>
</dbReference>
<name>A0ABW3UBF2_9GAMM</name>
<gene>
    <name evidence="1" type="ORF">ACFQ2X_14435</name>
</gene>
<accession>A0ABW3UBF2</accession>
<evidence type="ECO:0008006" key="3">
    <source>
        <dbReference type="Google" id="ProtNLM"/>
    </source>
</evidence>
<sequence length="413" mass="47268">MRILIYEAMPDIVRADVIIRIARDYEAQGHTVFLLLDENVHLLKRNEIVQPHIVNCLNVIRSKLPKTGIPFFATPINRPLSKKFLESPSDKILEEIAAYKSNFHEKALKNFQPDTIIIWNGLMDYQRNFIGLAKNVNPRQKFSFLESGWFPQKNTYYSDPEGVNAASSLSRVSPPPLTPEQTAKIKKWKEQYRDSYGAPKICDKGYYFIPLQLETDTNITLFSPFKSMEELLLWVLENTDSERTIIVRPHPLSDCDHKEFSKLSDRIQVDGKTPLQSLLAESHAVIGINSTVLLESLIFEKPTIALGQGVFQHSKAIYLQPQDTPIPRKLDSTFSPIEKQEAFLYYLKERQRPIPTAGVSINRTLQTTGIETTKYSELEQVVSSVKIRARQYLNLLSSCLPWRGVTTSLSKRE</sequence>
<dbReference type="Proteomes" id="UP001597264">
    <property type="component" value="Unassembled WGS sequence"/>
</dbReference>
<dbReference type="RefSeq" id="WP_230438922.1">
    <property type="nucleotide sequence ID" value="NZ_CP087715.1"/>
</dbReference>
<evidence type="ECO:0000313" key="2">
    <source>
        <dbReference type="Proteomes" id="UP001597264"/>
    </source>
</evidence>